<organism evidence="4 5">
    <name type="scientific">Desulfonispora thiosulfatigenes DSM 11270</name>
    <dbReference type="NCBI Taxonomy" id="656914"/>
    <lineage>
        <taxon>Bacteria</taxon>
        <taxon>Bacillati</taxon>
        <taxon>Bacillota</taxon>
        <taxon>Clostridia</taxon>
        <taxon>Eubacteriales</taxon>
        <taxon>Peptococcaceae</taxon>
        <taxon>Desulfonispora</taxon>
    </lineage>
</organism>
<sequence>MYKILLPIDSGGLCALHLESVKNIASKFKAEILLLHVIEYDFNSYTVSLEAGAVPNDDFDKAYQEFIDVPKEFLTDNGIKVDVIIELGKPANIILDRCEKENCDMIMMCTHGMSLPKRFLLGSVTNKVVHHAKVPVLVLR</sequence>
<dbReference type="OrthoDB" id="9794782at2"/>
<evidence type="ECO:0000313" key="3">
    <source>
        <dbReference type="EMBL" id="SMB81302.1"/>
    </source>
</evidence>
<dbReference type="InterPro" id="IPR006016">
    <property type="entry name" value="UspA"/>
</dbReference>
<reference evidence="4 5" key="1">
    <citation type="submission" date="2017-04" db="EMBL/GenBank/DDBJ databases">
        <authorList>
            <person name="Afonso C.L."/>
            <person name="Miller P.J."/>
            <person name="Scott M.A."/>
            <person name="Spackman E."/>
            <person name="Goraichik I."/>
            <person name="Dimitrov K.M."/>
            <person name="Suarez D.L."/>
            <person name="Swayne D.E."/>
        </authorList>
    </citation>
    <scope>NUCLEOTIDE SEQUENCE [LARGE SCALE GENOMIC DNA]</scope>
    <source>
        <strain evidence="4 5">DSM 11270</strain>
    </source>
</reference>
<name>A0A1W1UKP9_DESTI</name>
<dbReference type="InterPro" id="IPR006015">
    <property type="entry name" value="Universal_stress_UspA"/>
</dbReference>
<dbReference type="Gene3D" id="3.40.50.620">
    <property type="entry name" value="HUPs"/>
    <property type="match status" value="1"/>
</dbReference>
<dbReference type="STRING" id="656914.SAMN00017405_2054"/>
<dbReference type="CDD" id="cd00293">
    <property type="entry name" value="USP-like"/>
    <property type="match status" value="1"/>
</dbReference>
<dbReference type="Proteomes" id="UP000192731">
    <property type="component" value="Unassembled WGS sequence"/>
</dbReference>
<protein>
    <submittedName>
        <fullName evidence="4">Nucleotide-binding universal stress protein, UspA family</fullName>
    </submittedName>
</protein>
<dbReference type="PANTHER" id="PTHR46268">
    <property type="entry name" value="STRESS RESPONSE PROTEIN NHAX"/>
    <property type="match status" value="1"/>
</dbReference>
<dbReference type="PRINTS" id="PR01438">
    <property type="entry name" value="UNVRSLSTRESS"/>
</dbReference>
<dbReference type="RefSeq" id="WP_159446236.1">
    <property type="nucleotide sequence ID" value="NZ_FWWT01000006.1"/>
</dbReference>
<dbReference type="SUPFAM" id="SSF52402">
    <property type="entry name" value="Adenine nucleotide alpha hydrolases-like"/>
    <property type="match status" value="1"/>
</dbReference>
<gene>
    <name evidence="3" type="ORF">SAMN00017405_2054</name>
    <name evidence="4" type="ORF">SAMN00017405_2130</name>
</gene>
<dbReference type="Pfam" id="PF00582">
    <property type="entry name" value="Usp"/>
    <property type="match status" value="1"/>
</dbReference>
<evidence type="ECO:0000313" key="5">
    <source>
        <dbReference type="Proteomes" id="UP000192731"/>
    </source>
</evidence>
<proteinExistence type="inferred from homology"/>
<dbReference type="PANTHER" id="PTHR46268:SF6">
    <property type="entry name" value="UNIVERSAL STRESS PROTEIN UP12"/>
    <property type="match status" value="1"/>
</dbReference>
<dbReference type="EMBL" id="FWWT01000007">
    <property type="protein sequence ID" value="SMB81371.1"/>
    <property type="molecule type" value="Genomic_DNA"/>
</dbReference>
<keyword evidence="5" id="KW-1185">Reference proteome</keyword>
<dbReference type="EMBL" id="FWWT01000006">
    <property type="protein sequence ID" value="SMB81302.1"/>
    <property type="molecule type" value="Genomic_DNA"/>
</dbReference>
<evidence type="ECO:0000259" key="2">
    <source>
        <dbReference type="Pfam" id="PF00582"/>
    </source>
</evidence>
<evidence type="ECO:0000313" key="4">
    <source>
        <dbReference type="EMBL" id="SMB81371.1"/>
    </source>
</evidence>
<comment type="similarity">
    <text evidence="1">Belongs to the universal stress protein A family.</text>
</comment>
<feature type="domain" description="UspA" evidence="2">
    <location>
        <begin position="3"/>
        <end position="140"/>
    </location>
</feature>
<evidence type="ECO:0000256" key="1">
    <source>
        <dbReference type="ARBA" id="ARBA00008791"/>
    </source>
</evidence>
<dbReference type="InterPro" id="IPR014729">
    <property type="entry name" value="Rossmann-like_a/b/a_fold"/>
</dbReference>
<dbReference type="AlphaFoldDB" id="A0A1W1UKP9"/>
<accession>A0A1W1UKP9</accession>